<evidence type="ECO:0000313" key="1">
    <source>
        <dbReference type="EMBL" id="KAG0140477.1"/>
    </source>
</evidence>
<organism evidence="1 2">
    <name type="scientific">Cronartium quercuum f. sp. fusiforme G11</name>
    <dbReference type="NCBI Taxonomy" id="708437"/>
    <lineage>
        <taxon>Eukaryota</taxon>
        <taxon>Fungi</taxon>
        <taxon>Dikarya</taxon>
        <taxon>Basidiomycota</taxon>
        <taxon>Pucciniomycotina</taxon>
        <taxon>Pucciniomycetes</taxon>
        <taxon>Pucciniales</taxon>
        <taxon>Coleosporiaceae</taxon>
        <taxon>Cronartium</taxon>
    </lineage>
</organism>
<dbReference type="AlphaFoldDB" id="A0A9P6NA07"/>
<proteinExistence type="predicted"/>
<sequence>MVRMGDGGLDNLVSHETTLEVWKVETDIGIEYQPIPQYTSNFNSNTAIDHSSHFVNCHRSHPSQVSLPTLDLLGRHSPLLLQQDQSGIPNQVLKTGFQQVVTVCLNNRKCLRMKSTIKRTKTNTTQGWASNHYTPSIWWTSGICGLAVEVRICSQCGCSEDVLPTVFLLENPARWGLSKLWIFVAKVSLVDPSM</sequence>
<reference evidence="1" key="1">
    <citation type="submission" date="2013-11" db="EMBL/GenBank/DDBJ databases">
        <title>Genome sequence of the fusiform rust pathogen reveals effectors for host alternation and coevolution with pine.</title>
        <authorList>
            <consortium name="DOE Joint Genome Institute"/>
            <person name="Smith K."/>
            <person name="Pendleton A."/>
            <person name="Kubisiak T."/>
            <person name="Anderson C."/>
            <person name="Salamov A."/>
            <person name="Aerts A."/>
            <person name="Riley R."/>
            <person name="Clum A."/>
            <person name="Lindquist E."/>
            <person name="Ence D."/>
            <person name="Campbell M."/>
            <person name="Kronenberg Z."/>
            <person name="Feau N."/>
            <person name="Dhillon B."/>
            <person name="Hamelin R."/>
            <person name="Burleigh J."/>
            <person name="Smith J."/>
            <person name="Yandell M."/>
            <person name="Nelson C."/>
            <person name="Grigoriev I."/>
            <person name="Davis J."/>
        </authorList>
    </citation>
    <scope>NUCLEOTIDE SEQUENCE</scope>
    <source>
        <strain evidence="1">G11</strain>
    </source>
</reference>
<gene>
    <name evidence="1" type="ORF">CROQUDRAFT_100062</name>
</gene>
<dbReference type="Proteomes" id="UP000886653">
    <property type="component" value="Unassembled WGS sequence"/>
</dbReference>
<accession>A0A9P6NA07</accession>
<evidence type="ECO:0000313" key="2">
    <source>
        <dbReference type="Proteomes" id="UP000886653"/>
    </source>
</evidence>
<comment type="caution">
    <text evidence="1">The sequence shown here is derived from an EMBL/GenBank/DDBJ whole genome shotgun (WGS) entry which is preliminary data.</text>
</comment>
<dbReference type="EMBL" id="MU167441">
    <property type="protein sequence ID" value="KAG0140477.1"/>
    <property type="molecule type" value="Genomic_DNA"/>
</dbReference>
<protein>
    <submittedName>
        <fullName evidence="1">Uncharacterized protein</fullName>
    </submittedName>
</protein>
<keyword evidence="2" id="KW-1185">Reference proteome</keyword>
<name>A0A9P6NA07_9BASI</name>